<dbReference type="EMBL" id="WBKG01000035">
    <property type="protein sequence ID" value="KAB1981172.1"/>
    <property type="molecule type" value="Genomic_DNA"/>
</dbReference>
<proteinExistence type="inferred from homology"/>
<keyword evidence="5" id="KW-0560">Oxidoreductase</keyword>
<dbReference type="Proteomes" id="UP000442990">
    <property type="component" value="Unassembled WGS sequence"/>
</dbReference>
<feature type="domain" description="Adaptive response protein AidB N-terminal" evidence="9">
    <location>
        <begin position="20"/>
        <end position="174"/>
    </location>
</feature>
<evidence type="ECO:0000313" key="10">
    <source>
        <dbReference type="EMBL" id="KAB1981172.1"/>
    </source>
</evidence>
<dbReference type="RefSeq" id="WP_151473062.1">
    <property type="nucleotide sequence ID" value="NZ_WBKG01000035.1"/>
</dbReference>
<dbReference type="InterPro" id="IPR036250">
    <property type="entry name" value="AcylCo_DH-like_C"/>
</dbReference>
<comment type="similarity">
    <text evidence="2 5">Belongs to the acyl-CoA dehydrogenase family.</text>
</comment>
<dbReference type="Gene3D" id="2.40.110.20">
    <property type="match status" value="1"/>
</dbReference>
<dbReference type="Pfam" id="PF00441">
    <property type="entry name" value="Acyl-CoA_dh_1"/>
    <property type="match status" value="1"/>
</dbReference>
<evidence type="ECO:0000256" key="6">
    <source>
        <dbReference type="SAM" id="MobiDB-lite"/>
    </source>
</evidence>
<gene>
    <name evidence="10" type="ORF">F8144_32675</name>
</gene>
<dbReference type="Gene3D" id="6.10.250.600">
    <property type="match status" value="1"/>
</dbReference>
<dbReference type="SUPFAM" id="SSF47203">
    <property type="entry name" value="Acyl-CoA dehydrogenase C-terminal domain-like"/>
    <property type="match status" value="1"/>
</dbReference>
<dbReference type="InterPro" id="IPR006091">
    <property type="entry name" value="Acyl-CoA_Oxase/DH_mid-dom"/>
</dbReference>
<dbReference type="InterPro" id="IPR041504">
    <property type="entry name" value="AidB_N"/>
</dbReference>
<reference evidence="10 11" key="1">
    <citation type="submission" date="2019-09" db="EMBL/GenBank/DDBJ databases">
        <title>Isolation and identification of active actinomycetes.</title>
        <authorList>
            <person name="Yu Z."/>
            <person name="Han C."/>
            <person name="Yu B."/>
        </authorList>
    </citation>
    <scope>NUCLEOTIDE SEQUENCE [LARGE SCALE GENOMIC DNA]</scope>
    <source>
        <strain evidence="10 11">NEAU-H2</strain>
    </source>
</reference>
<dbReference type="SUPFAM" id="SSF56645">
    <property type="entry name" value="Acyl-CoA dehydrogenase NM domain-like"/>
    <property type="match status" value="1"/>
</dbReference>
<dbReference type="Pfam" id="PF18158">
    <property type="entry name" value="AidB_N"/>
    <property type="match status" value="1"/>
</dbReference>
<dbReference type="Pfam" id="PF02770">
    <property type="entry name" value="Acyl-CoA_dh_M"/>
    <property type="match status" value="1"/>
</dbReference>
<evidence type="ECO:0000259" key="9">
    <source>
        <dbReference type="Pfam" id="PF18158"/>
    </source>
</evidence>
<feature type="domain" description="Acyl-CoA oxidase/dehydrogenase middle" evidence="8">
    <location>
        <begin position="189"/>
        <end position="282"/>
    </location>
</feature>
<accession>A0A7J5D7T1</accession>
<evidence type="ECO:0000256" key="4">
    <source>
        <dbReference type="ARBA" id="ARBA00022827"/>
    </source>
</evidence>
<evidence type="ECO:0000256" key="5">
    <source>
        <dbReference type="RuleBase" id="RU362125"/>
    </source>
</evidence>
<comment type="cofactor">
    <cofactor evidence="1 5">
        <name>FAD</name>
        <dbReference type="ChEBI" id="CHEBI:57692"/>
    </cofactor>
</comment>
<comment type="caution">
    <text evidence="10">The sequence shown here is derived from an EMBL/GenBank/DDBJ whole genome shotgun (WGS) entry which is preliminary data.</text>
</comment>
<dbReference type="GO" id="GO:0003995">
    <property type="term" value="F:acyl-CoA dehydrogenase activity"/>
    <property type="evidence" value="ECO:0007669"/>
    <property type="project" value="InterPro"/>
</dbReference>
<name>A0A7J5D7T1_9ACTN</name>
<evidence type="ECO:0000256" key="2">
    <source>
        <dbReference type="ARBA" id="ARBA00009347"/>
    </source>
</evidence>
<dbReference type="InterPro" id="IPR006089">
    <property type="entry name" value="Acyl-CoA_DH_CS"/>
</dbReference>
<feature type="domain" description="Acyl-CoA dehydrogenase/oxidase C-terminal" evidence="7">
    <location>
        <begin position="292"/>
        <end position="448"/>
    </location>
</feature>
<dbReference type="AlphaFoldDB" id="A0A7J5D7T1"/>
<evidence type="ECO:0000313" key="11">
    <source>
        <dbReference type="Proteomes" id="UP000442990"/>
    </source>
</evidence>
<evidence type="ECO:0000259" key="7">
    <source>
        <dbReference type="Pfam" id="PF00441"/>
    </source>
</evidence>
<dbReference type="InterPro" id="IPR009100">
    <property type="entry name" value="AcylCoA_DH/oxidase_NM_dom_sf"/>
</dbReference>
<dbReference type="Gene3D" id="1.20.140.10">
    <property type="entry name" value="Butyryl-CoA Dehydrogenase, subunit A, domain 3"/>
    <property type="match status" value="1"/>
</dbReference>
<dbReference type="PANTHER" id="PTHR42707:SF3">
    <property type="entry name" value="ACYL-COA DEHYDROGENASE AIDB-RELATED"/>
    <property type="match status" value="1"/>
</dbReference>
<protein>
    <submittedName>
        <fullName evidence="10">DNA alkylation response protein</fullName>
    </submittedName>
</protein>
<evidence type="ECO:0000256" key="1">
    <source>
        <dbReference type="ARBA" id="ARBA00001974"/>
    </source>
</evidence>
<dbReference type="PANTHER" id="PTHR42707">
    <property type="entry name" value="ACYL-COA DEHYDROGENASE"/>
    <property type="match status" value="1"/>
</dbReference>
<dbReference type="PROSITE" id="PS00072">
    <property type="entry name" value="ACYL_COA_DH_1"/>
    <property type="match status" value="1"/>
</dbReference>
<keyword evidence="3 5" id="KW-0285">Flavoprotein</keyword>
<keyword evidence="4 5" id="KW-0274">FAD</keyword>
<sequence length="552" mass="59705">MSETTTAYSRPTAVTHEVTNQAPPLTGHDAAADPVLLEGVSREGASWHLEDLHRFGRYVGSAEARTWADQANRHEPELRTHDRYGNRVDEVEFHPAYHSLMRASVDAGLAGAAWADDRPGAHVARAAGFMLATMLEPGHLCPVSMTYAVVPALRHSPDLAKAYEPLLTSRVYEPGLRTPAEKPGLLAGMGMTEKQGGSDVRANTTAATERGDGTWRLRGHKWFTSAPMNDLFLVLAQAPGGLSCFLVPRVLPDGSRNTFRIQRLKDKLGNRSNASSEPEFDDTVAWLVGTEGKGVRTIIEMVTMTRLDCVLGSAAGTRAALAEAAHHARHRSAFGARLIDQPLMRNVIADLALESEAATTLALRLAGAADRARRGDDRERAFLRLATAVGKYWVCKRQPAAVAEALECLGGNGYDEASGMPRLYREAPLNSIWEGSGNVTALDMLRALTREPDSLEAFRAEIEAATGADHRFDAAWRELRDELVLTEDAPLRARRVAERAALVLQGSLLVRHAPPAVADAFCASRLAGDRGQAFGTLPPGTDFAGVLERLPA</sequence>
<feature type="region of interest" description="Disordered" evidence="6">
    <location>
        <begin position="1"/>
        <end position="29"/>
    </location>
</feature>
<evidence type="ECO:0000259" key="8">
    <source>
        <dbReference type="Pfam" id="PF02770"/>
    </source>
</evidence>
<dbReference type="InterPro" id="IPR052904">
    <property type="entry name" value="Acyl-CoA_dehydrogenase-like"/>
</dbReference>
<dbReference type="InterPro" id="IPR009075">
    <property type="entry name" value="AcylCo_DH/oxidase_C"/>
</dbReference>
<organism evidence="10 11">
    <name type="scientific">Streptomyces triticiradicis</name>
    <dbReference type="NCBI Taxonomy" id="2651189"/>
    <lineage>
        <taxon>Bacteria</taxon>
        <taxon>Bacillati</taxon>
        <taxon>Actinomycetota</taxon>
        <taxon>Actinomycetes</taxon>
        <taxon>Kitasatosporales</taxon>
        <taxon>Streptomycetaceae</taxon>
        <taxon>Streptomyces</taxon>
    </lineage>
</organism>
<evidence type="ECO:0000256" key="3">
    <source>
        <dbReference type="ARBA" id="ARBA00022630"/>
    </source>
</evidence>
<keyword evidence="11" id="KW-1185">Reference proteome</keyword>